<evidence type="ECO:0000313" key="2">
    <source>
        <dbReference type="EMBL" id="EKM48863.1"/>
    </source>
</evidence>
<reference evidence="2 3" key="1">
    <citation type="journal article" date="2012" name="BMC Genomics">
        <title>Comparative genomics of the white-rot fungi, Phanerochaete carnosa and P. chrysosporium, to elucidate the genetic basis of the distinct wood types they colonize.</title>
        <authorList>
            <person name="Suzuki H."/>
            <person name="MacDonald J."/>
            <person name="Syed K."/>
            <person name="Salamov A."/>
            <person name="Hori C."/>
            <person name="Aerts A."/>
            <person name="Henrissat B."/>
            <person name="Wiebenga A."/>
            <person name="vanKuyk P.A."/>
            <person name="Barry K."/>
            <person name="Lindquist E."/>
            <person name="LaButti K."/>
            <person name="Lapidus A."/>
            <person name="Lucas S."/>
            <person name="Coutinho P."/>
            <person name="Gong Y."/>
            <person name="Samejima M."/>
            <person name="Mahadevan R."/>
            <person name="Abou-Zaid M."/>
            <person name="de Vries R.P."/>
            <person name="Igarashi K."/>
            <person name="Yadav J.S."/>
            <person name="Grigoriev I.V."/>
            <person name="Master E.R."/>
        </authorList>
    </citation>
    <scope>NUCLEOTIDE SEQUENCE [LARGE SCALE GENOMIC DNA]</scope>
    <source>
        <strain evidence="2 3">HHB-10118-sp</strain>
    </source>
</reference>
<dbReference type="RefSeq" id="XP_007402585.1">
    <property type="nucleotide sequence ID" value="XM_007402523.1"/>
</dbReference>
<proteinExistence type="predicted"/>
<dbReference type="EMBL" id="JH930678">
    <property type="protein sequence ID" value="EKM48863.1"/>
    <property type="molecule type" value="Genomic_DNA"/>
</dbReference>
<dbReference type="GeneID" id="18911840"/>
<dbReference type="AlphaFoldDB" id="K5VCR1"/>
<dbReference type="KEGG" id="pco:PHACADRAFT_202302"/>
<name>K5VCR1_PHACS</name>
<keyword evidence="3" id="KW-1185">Reference proteome</keyword>
<dbReference type="InParanoid" id="K5VCR1"/>
<protein>
    <submittedName>
        <fullName evidence="2">Uncharacterized protein</fullName>
    </submittedName>
</protein>
<dbReference type="OrthoDB" id="3050678at2759"/>
<sequence>MQPDFVPSEDGSEVRCTLCSPEEGGPTIRKKSMAAHIKGRFHTQAVEERERRETQLATINETLNRREQERAAASATLQSIEFVQHKQSTAARNPSGTAEKFWTDFSRDPQAFTFDAGEDPPSMAAGAQRRLKQDAETFGLWNAHSTAQDLGFGNENPGSDPFFELRLGSENPDELLADLLASTDLNPPAVQDAVTYELPGPVPGDSDFSAPSSQWAPYESKTASFMLL</sequence>
<accession>K5VCR1</accession>
<dbReference type="HOGENOM" id="CLU_1215155_0_0_1"/>
<dbReference type="Proteomes" id="UP000008370">
    <property type="component" value="Unassembled WGS sequence"/>
</dbReference>
<organism evidence="2 3">
    <name type="scientific">Phanerochaete carnosa (strain HHB-10118-sp)</name>
    <name type="common">White-rot fungus</name>
    <name type="synonym">Peniophora carnosa</name>
    <dbReference type="NCBI Taxonomy" id="650164"/>
    <lineage>
        <taxon>Eukaryota</taxon>
        <taxon>Fungi</taxon>
        <taxon>Dikarya</taxon>
        <taxon>Basidiomycota</taxon>
        <taxon>Agaricomycotina</taxon>
        <taxon>Agaricomycetes</taxon>
        <taxon>Polyporales</taxon>
        <taxon>Phanerochaetaceae</taxon>
        <taxon>Phanerochaete</taxon>
    </lineage>
</organism>
<evidence type="ECO:0000256" key="1">
    <source>
        <dbReference type="SAM" id="MobiDB-lite"/>
    </source>
</evidence>
<evidence type="ECO:0000313" key="3">
    <source>
        <dbReference type="Proteomes" id="UP000008370"/>
    </source>
</evidence>
<feature type="region of interest" description="Disordered" evidence="1">
    <location>
        <begin position="1"/>
        <end position="27"/>
    </location>
</feature>
<gene>
    <name evidence="2" type="ORF">PHACADRAFT_202302</name>
</gene>